<comment type="caution">
    <text evidence="2">The sequence shown here is derived from an EMBL/GenBank/DDBJ whole genome shotgun (WGS) entry which is preliminary data.</text>
</comment>
<evidence type="ECO:0000313" key="2">
    <source>
        <dbReference type="EMBL" id="CAF1049623.1"/>
    </source>
</evidence>
<gene>
    <name evidence="2" type="ORF">GPM918_LOCUS16213</name>
    <name evidence="3" type="ORF">SRO942_LOCUS16213</name>
</gene>
<dbReference type="InterPro" id="IPR052954">
    <property type="entry name" value="GPCR-Ligand_Int"/>
</dbReference>
<protein>
    <recommendedName>
        <fullName evidence="5">G-protein coupled receptors family 1 profile domain-containing protein</fullName>
    </recommendedName>
</protein>
<dbReference type="AlphaFoldDB" id="A0A814K9K8"/>
<dbReference type="Proteomes" id="UP000663829">
    <property type="component" value="Unassembled WGS sequence"/>
</dbReference>
<evidence type="ECO:0000313" key="3">
    <source>
        <dbReference type="EMBL" id="CAF3819267.1"/>
    </source>
</evidence>
<keyword evidence="4" id="KW-1185">Reference proteome</keyword>
<organism evidence="2 4">
    <name type="scientific">Didymodactylos carnosus</name>
    <dbReference type="NCBI Taxonomy" id="1234261"/>
    <lineage>
        <taxon>Eukaryota</taxon>
        <taxon>Metazoa</taxon>
        <taxon>Spiralia</taxon>
        <taxon>Gnathifera</taxon>
        <taxon>Rotifera</taxon>
        <taxon>Eurotatoria</taxon>
        <taxon>Bdelloidea</taxon>
        <taxon>Philodinida</taxon>
        <taxon>Philodinidae</taxon>
        <taxon>Didymodactylos</taxon>
    </lineage>
</organism>
<keyword evidence="1" id="KW-1133">Transmembrane helix</keyword>
<keyword evidence="1" id="KW-0812">Transmembrane</keyword>
<keyword evidence="1" id="KW-0472">Membrane</keyword>
<accession>A0A814K9K8</accession>
<proteinExistence type="predicted"/>
<feature type="transmembrane region" description="Helical" evidence="1">
    <location>
        <begin position="34"/>
        <end position="55"/>
    </location>
</feature>
<reference evidence="2" key="1">
    <citation type="submission" date="2021-02" db="EMBL/GenBank/DDBJ databases">
        <authorList>
            <person name="Nowell W R."/>
        </authorList>
    </citation>
    <scope>NUCLEOTIDE SEQUENCE</scope>
</reference>
<dbReference type="PANTHER" id="PTHR46641">
    <property type="entry name" value="FMRFAMIDE RECEPTOR-RELATED"/>
    <property type="match status" value="1"/>
</dbReference>
<name>A0A814K9K8_9BILA</name>
<evidence type="ECO:0000256" key="1">
    <source>
        <dbReference type="SAM" id="Phobius"/>
    </source>
</evidence>
<dbReference type="EMBL" id="CAJNOQ010004217">
    <property type="protein sequence ID" value="CAF1049623.1"/>
    <property type="molecule type" value="Genomic_DNA"/>
</dbReference>
<sequence length="117" mass="13041">MSTTITTAPAAPLIWTEVLYEGGLEREPRAVVRWLTVAVCIIGVVGNILAVCTLLRRRMRHLSTHAYLTALCISNTLSLIFIITFELDVLFQPNRFFCILLSVSKAMALSMLALSTW</sequence>
<dbReference type="SUPFAM" id="SSF81321">
    <property type="entry name" value="Family A G protein-coupled receptor-like"/>
    <property type="match status" value="1"/>
</dbReference>
<evidence type="ECO:0008006" key="5">
    <source>
        <dbReference type="Google" id="ProtNLM"/>
    </source>
</evidence>
<dbReference type="Proteomes" id="UP000681722">
    <property type="component" value="Unassembled WGS sequence"/>
</dbReference>
<dbReference type="EMBL" id="CAJOBC010004217">
    <property type="protein sequence ID" value="CAF3819267.1"/>
    <property type="molecule type" value="Genomic_DNA"/>
</dbReference>
<evidence type="ECO:0000313" key="4">
    <source>
        <dbReference type="Proteomes" id="UP000663829"/>
    </source>
</evidence>
<dbReference type="Gene3D" id="1.20.1070.10">
    <property type="entry name" value="Rhodopsin 7-helix transmembrane proteins"/>
    <property type="match status" value="1"/>
</dbReference>
<feature type="transmembrane region" description="Helical" evidence="1">
    <location>
        <begin position="67"/>
        <end position="87"/>
    </location>
</feature>
<dbReference type="OrthoDB" id="10011262at2759"/>